<reference evidence="1" key="1">
    <citation type="submission" date="2021-06" db="EMBL/GenBank/DDBJ databases">
        <authorList>
            <person name="Kallberg Y."/>
            <person name="Tangrot J."/>
            <person name="Rosling A."/>
        </authorList>
    </citation>
    <scope>NUCLEOTIDE SEQUENCE</scope>
    <source>
        <strain evidence="1">AZ414A</strain>
    </source>
</reference>
<name>A0A9N8Z8I1_9GLOM</name>
<evidence type="ECO:0000313" key="2">
    <source>
        <dbReference type="Proteomes" id="UP000789706"/>
    </source>
</evidence>
<comment type="caution">
    <text evidence="1">The sequence shown here is derived from an EMBL/GenBank/DDBJ whole genome shotgun (WGS) entry which is preliminary data.</text>
</comment>
<keyword evidence="2" id="KW-1185">Reference proteome</keyword>
<protein>
    <submittedName>
        <fullName evidence="1">2187_t:CDS:1</fullName>
    </submittedName>
</protein>
<gene>
    <name evidence="1" type="ORF">DEBURN_LOCUS3641</name>
</gene>
<evidence type="ECO:0000313" key="1">
    <source>
        <dbReference type="EMBL" id="CAG8480657.1"/>
    </source>
</evidence>
<dbReference type="EMBL" id="CAJVPK010000238">
    <property type="protein sequence ID" value="CAG8480657.1"/>
    <property type="molecule type" value="Genomic_DNA"/>
</dbReference>
<dbReference type="AlphaFoldDB" id="A0A9N8Z8I1"/>
<sequence>MTKKNEPIAFSSKIIDSLKSYTLRHLENETNTKIFIDYESLNITIRPKNSKSDIGTARYQIEEMLKIYYRRKYENSIALRREKNREQREIRQLIDRSIENYKDIIY</sequence>
<proteinExistence type="predicted"/>
<organism evidence="1 2">
    <name type="scientific">Diversispora eburnea</name>
    <dbReference type="NCBI Taxonomy" id="1213867"/>
    <lineage>
        <taxon>Eukaryota</taxon>
        <taxon>Fungi</taxon>
        <taxon>Fungi incertae sedis</taxon>
        <taxon>Mucoromycota</taxon>
        <taxon>Glomeromycotina</taxon>
        <taxon>Glomeromycetes</taxon>
        <taxon>Diversisporales</taxon>
        <taxon>Diversisporaceae</taxon>
        <taxon>Diversispora</taxon>
    </lineage>
</organism>
<accession>A0A9N8Z8I1</accession>
<dbReference type="OrthoDB" id="2477918at2759"/>
<dbReference type="Proteomes" id="UP000789706">
    <property type="component" value="Unassembled WGS sequence"/>
</dbReference>